<dbReference type="PANTHER" id="PTHR13343">
    <property type="entry name" value="CREG1 PROTEIN"/>
    <property type="match status" value="1"/>
</dbReference>
<proteinExistence type="predicted"/>
<dbReference type="GO" id="GO:0005737">
    <property type="term" value="C:cytoplasm"/>
    <property type="evidence" value="ECO:0007669"/>
    <property type="project" value="UniProtKB-ARBA"/>
</dbReference>
<dbReference type="Gene3D" id="2.30.110.10">
    <property type="entry name" value="Electron Transport, Fmn-binding Protein, Chain A"/>
    <property type="match status" value="1"/>
</dbReference>
<sequence>MEALASSVFTPKFPETCSSSSSIRAPNKRIGSLKISETPHFPGLRALALAREVPGGDGEEAGPLNNGFGLVSEESFSFSQDNLNHNQSCENDADEGQKVDMPLIAPGGSVAGGGTRAGLFRTPISGGVQSATSAHGLPRPALAVRNLMEQARFAHLCTVMSRMHHRREGYPFGSLVDFAPDSMGHPIFSFSPLAIHTRNLLFDPRCTLVVQIPGWSGLSNARVTIFGDVYPLSENEQEWAHKQYIAKHQQGPSQQWGNFYYFRMQNIRVRSGRSAWSTAKPVTYKLPKNTFSPSAICQDPSHPNPNSSDIYFIGGFGTVAWVDVKEYEILQPDKIAVDGGEQNLKELNAIFSKPLKELLSAESEVDDAALISIDSKGTDIRVRQGAQFNIQRISFEEGHAVETLEEAKAALWKLINKGRVCNFQ</sequence>
<evidence type="ECO:0000259" key="1">
    <source>
        <dbReference type="Pfam" id="PF13883"/>
    </source>
</evidence>
<evidence type="ECO:0000313" key="2">
    <source>
        <dbReference type="EnsemblPlants" id="QL05p083882:mrna"/>
    </source>
</evidence>
<name>A0A7N2LVI7_QUELO</name>
<organism evidence="2 3">
    <name type="scientific">Quercus lobata</name>
    <name type="common">Valley oak</name>
    <dbReference type="NCBI Taxonomy" id="97700"/>
    <lineage>
        <taxon>Eukaryota</taxon>
        <taxon>Viridiplantae</taxon>
        <taxon>Streptophyta</taxon>
        <taxon>Embryophyta</taxon>
        <taxon>Tracheophyta</taxon>
        <taxon>Spermatophyta</taxon>
        <taxon>Magnoliopsida</taxon>
        <taxon>eudicotyledons</taxon>
        <taxon>Gunneridae</taxon>
        <taxon>Pentapetalae</taxon>
        <taxon>rosids</taxon>
        <taxon>fabids</taxon>
        <taxon>Fagales</taxon>
        <taxon>Fagaceae</taxon>
        <taxon>Quercus</taxon>
    </lineage>
</organism>
<protein>
    <recommendedName>
        <fullName evidence="1">CREG-like beta-barrel domain-containing protein</fullName>
    </recommendedName>
</protein>
<dbReference type="InterPro" id="IPR055343">
    <property type="entry name" value="CREG_beta-barrel"/>
</dbReference>
<dbReference type="Proteomes" id="UP000594261">
    <property type="component" value="Chromosome 5"/>
</dbReference>
<dbReference type="InParanoid" id="A0A7N2LVI7"/>
<dbReference type="AlphaFoldDB" id="A0A7N2LVI7"/>
<dbReference type="SUPFAM" id="SSF50475">
    <property type="entry name" value="FMN-binding split barrel"/>
    <property type="match status" value="2"/>
</dbReference>
<dbReference type="EMBL" id="LRBV02000005">
    <property type="status" value="NOT_ANNOTATED_CDS"/>
    <property type="molecule type" value="Genomic_DNA"/>
</dbReference>
<dbReference type="FunCoup" id="A0A7N2LVI7">
    <property type="interactions" value="2246"/>
</dbReference>
<feature type="domain" description="CREG-like beta-barrel" evidence="1">
    <location>
        <begin position="144"/>
        <end position="257"/>
    </location>
</feature>
<accession>A0A7N2LVI7</accession>
<dbReference type="Gramene" id="QL05p083882:mrna">
    <property type="protein sequence ID" value="QL05p083882:mrna"/>
    <property type="gene ID" value="QL05p083882"/>
</dbReference>
<dbReference type="InterPro" id="IPR012349">
    <property type="entry name" value="Split_barrel_FMN-bd"/>
</dbReference>
<reference evidence="2 3" key="1">
    <citation type="journal article" date="2016" name="G3 (Bethesda)">
        <title>First Draft Assembly and Annotation of the Genome of a California Endemic Oak Quercus lobata Nee (Fagaceae).</title>
        <authorList>
            <person name="Sork V.L."/>
            <person name="Fitz-Gibbon S.T."/>
            <person name="Puiu D."/>
            <person name="Crepeau M."/>
            <person name="Gugger P.F."/>
            <person name="Sherman R."/>
            <person name="Stevens K."/>
            <person name="Langley C.H."/>
            <person name="Pellegrini M."/>
            <person name="Salzberg S.L."/>
        </authorList>
    </citation>
    <scope>NUCLEOTIDE SEQUENCE [LARGE SCALE GENOMIC DNA]</scope>
    <source>
        <strain evidence="2 3">cv. SW786</strain>
    </source>
</reference>
<dbReference type="EnsemblPlants" id="QL05p083882:mrna">
    <property type="protein sequence ID" value="QL05p083882:mrna"/>
    <property type="gene ID" value="QL05p083882"/>
</dbReference>
<reference evidence="2" key="2">
    <citation type="submission" date="2021-01" db="UniProtKB">
        <authorList>
            <consortium name="EnsemblPlants"/>
        </authorList>
    </citation>
    <scope>IDENTIFICATION</scope>
</reference>
<evidence type="ECO:0000313" key="3">
    <source>
        <dbReference type="Proteomes" id="UP000594261"/>
    </source>
</evidence>
<dbReference type="OMA" id="QSSCWSC"/>
<keyword evidence="3" id="KW-1185">Reference proteome</keyword>
<dbReference type="PANTHER" id="PTHR13343:SF29">
    <property type="entry name" value="PYRIDOXAMINE 5'-PHOSPHATE OXIDASE FAMILY PROTEIN"/>
    <property type="match status" value="1"/>
</dbReference>
<dbReference type="Pfam" id="PF13883">
    <property type="entry name" value="CREG_beta-barrel"/>
    <property type="match status" value="1"/>
</dbReference>